<keyword evidence="4 9" id="KW-0812">Transmembrane</keyword>
<evidence type="ECO:0000256" key="2">
    <source>
        <dbReference type="ARBA" id="ARBA00008685"/>
    </source>
</evidence>
<keyword evidence="6 9" id="KW-0472">Membrane</keyword>
<dbReference type="Gene3D" id="1.10.287.70">
    <property type="match status" value="1"/>
</dbReference>
<feature type="domain" description="Ionotropic glutamate receptor C-terminal" evidence="10">
    <location>
        <begin position="402"/>
        <end position="721"/>
    </location>
</feature>
<keyword evidence="7" id="KW-0675">Receptor</keyword>
<dbReference type="InterPro" id="IPR052192">
    <property type="entry name" value="Insect_Ionotropic_Sensory_Rcpt"/>
</dbReference>
<dbReference type="GO" id="GO:0015276">
    <property type="term" value="F:ligand-gated monoatomic ion channel activity"/>
    <property type="evidence" value="ECO:0007669"/>
    <property type="project" value="InterPro"/>
</dbReference>
<organism evidence="11 12">
    <name type="scientific">Bemisia tabaci</name>
    <name type="common">Sweetpotato whitefly</name>
    <name type="synonym">Aleurodes tabaci</name>
    <dbReference type="NCBI Taxonomy" id="7038"/>
    <lineage>
        <taxon>Eukaryota</taxon>
        <taxon>Metazoa</taxon>
        <taxon>Ecdysozoa</taxon>
        <taxon>Arthropoda</taxon>
        <taxon>Hexapoda</taxon>
        <taxon>Insecta</taxon>
        <taxon>Pterygota</taxon>
        <taxon>Neoptera</taxon>
        <taxon>Paraneoptera</taxon>
        <taxon>Hemiptera</taxon>
        <taxon>Sternorrhyncha</taxon>
        <taxon>Aleyrodoidea</taxon>
        <taxon>Aleyrodidae</taxon>
        <taxon>Aleyrodinae</taxon>
        <taxon>Bemisia</taxon>
    </lineage>
</organism>
<proteinExistence type="inferred from homology"/>
<accession>A0A9P0F034</accession>
<dbReference type="GO" id="GO:0005886">
    <property type="term" value="C:plasma membrane"/>
    <property type="evidence" value="ECO:0007669"/>
    <property type="project" value="UniProtKB-SubCell"/>
</dbReference>
<comment type="subcellular location">
    <subcellularLocation>
        <location evidence="1">Cell membrane</location>
        <topology evidence="1">Multi-pass membrane protein</topology>
    </subcellularLocation>
</comment>
<dbReference type="Pfam" id="PF00060">
    <property type="entry name" value="Lig_chan"/>
    <property type="match status" value="1"/>
</dbReference>
<evidence type="ECO:0000256" key="4">
    <source>
        <dbReference type="ARBA" id="ARBA00022692"/>
    </source>
</evidence>
<reference evidence="11" key="1">
    <citation type="submission" date="2021-12" db="EMBL/GenBank/DDBJ databases">
        <authorList>
            <person name="King R."/>
        </authorList>
    </citation>
    <scope>NUCLEOTIDE SEQUENCE</scope>
</reference>
<keyword evidence="3" id="KW-1003">Cell membrane</keyword>
<feature type="transmembrane region" description="Helical" evidence="9">
    <location>
        <begin position="403"/>
        <end position="422"/>
    </location>
</feature>
<dbReference type="GO" id="GO:0050906">
    <property type="term" value="P:detection of stimulus involved in sensory perception"/>
    <property type="evidence" value="ECO:0007669"/>
    <property type="project" value="UniProtKB-ARBA"/>
</dbReference>
<dbReference type="PANTHER" id="PTHR42643:SF38">
    <property type="entry name" value="IONOTROPIC RECEPTOR 100A"/>
    <property type="match status" value="1"/>
</dbReference>
<evidence type="ECO:0000256" key="1">
    <source>
        <dbReference type="ARBA" id="ARBA00004651"/>
    </source>
</evidence>
<evidence type="ECO:0000259" key="10">
    <source>
        <dbReference type="Pfam" id="PF00060"/>
    </source>
</evidence>
<feature type="transmembrane region" description="Helical" evidence="9">
    <location>
        <begin position="442"/>
        <end position="458"/>
    </location>
</feature>
<evidence type="ECO:0000256" key="5">
    <source>
        <dbReference type="ARBA" id="ARBA00022989"/>
    </source>
</evidence>
<keyword evidence="8" id="KW-0325">Glycoprotein</keyword>
<evidence type="ECO:0000256" key="8">
    <source>
        <dbReference type="ARBA" id="ARBA00023180"/>
    </source>
</evidence>
<feature type="transmembrane region" description="Helical" evidence="9">
    <location>
        <begin position="464"/>
        <end position="490"/>
    </location>
</feature>
<feature type="transmembrane region" description="Helical" evidence="9">
    <location>
        <begin position="714"/>
        <end position="735"/>
    </location>
</feature>
<dbReference type="AlphaFoldDB" id="A0A9P0F034"/>
<evidence type="ECO:0000256" key="9">
    <source>
        <dbReference type="SAM" id="Phobius"/>
    </source>
</evidence>
<evidence type="ECO:0000256" key="3">
    <source>
        <dbReference type="ARBA" id="ARBA00022475"/>
    </source>
</evidence>
<sequence length="760" mass="86948">MNLSVLLCVLTVWGGGKNKVFGLHHGKETELKFLPALNVCKIMVDLSKRKLFYVLSLNIDFPIHSFIRSLHETGISTIHITQHHWLKHSVIGYQPKNFIFLLNDLDEILSLILDSVSQSAPNFDGIHQNQITNNISSFGKLNRYCVRGVEGNTKMIDTNATCDFEWQTSSSELAGDSVPSDPTLELTAGLTPNNVWNSLNYIVFMLPKGAGKTDSMTIDQGNIDERNLVFSFKFFWRFFRGLRTVICIEYRCFNYDPFLDLILQTDTTDGNNSTPILPRHSYGRKFTIGFVHKTEMSLDSDKLITGLSNVIYEVVDTLKIEVDYEVIEIGRHFEAENIGDDEYKMYLMYNIDLLIFRDGISTGETDFTKFDFSAAVQSCSHCFATPRSNFVPQYLLPFKCFSVSVWLATTVGVLALYFVFYAFHYSQWTLFRQLYSEEVQRAFQNTSVFFILYSYFLVGCPSRLLLGTFVTGKIIFTITSFFVLIIVTLYQSKMTELLSMFVRYPDIDSLEDLSNSNLLIQTRDLNQSMGLLQDYAALRNKLSESYKFYFVWSEHFENNWEQYGNNLTVGSQLSNDQDERTDSFLREAKEIKSNMQSIMASDAIEVAVSSLRQDFQGNFLLRGEYTAGSTEFHLVKECLMTYLLTLRFLKTSTIWMNLFLKRVNALVESGIVGCLMNAPAVRGVKIENDISTVTLEVQENSEAKPLMMQNLQPAFLGLVTGWTVSFVVFAIELAVDVCRNTSSKFMRWAEKWIRPPSLWA</sequence>
<name>A0A9P0F034_BEMTA</name>
<evidence type="ECO:0000313" key="11">
    <source>
        <dbReference type="EMBL" id="CAH0383136.1"/>
    </source>
</evidence>
<evidence type="ECO:0000256" key="7">
    <source>
        <dbReference type="ARBA" id="ARBA00023170"/>
    </source>
</evidence>
<dbReference type="PANTHER" id="PTHR42643">
    <property type="entry name" value="IONOTROPIC RECEPTOR 20A-RELATED"/>
    <property type="match status" value="1"/>
</dbReference>
<comment type="similarity">
    <text evidence="2">Belongs to the glutamate-gated ion channel (TC 1.A.10.1) family.</text>
</comment>
<dbReference type="InterPro" id="IPR001320">
    <property type="entry name" value="Iontro_rcpt_C"/>
</dbReference>
<dbReference type="Proteomes" id="UP001152759">
    <property type="component" value="Chromosome 10"/>
</dbReference>
<evidence type="ECO:0000256" key="6">
    <source>
        <dbReference type="ARBA" id="ARBA00023136"/>
    </source>
</evidence>
<gene>
    <name evidence="11" type="ORF">BEMITA_LOCUS2609</name>
</gene>
<protein>
    <recommendedName>
        <fullName evidence="10">Ionotropic glutamate receptor C-terminal domain-containing protein</fullName>
    </recommendedName>
</protein>
<evidence type="ECO:0000313" key="12">
    <source>
        <dbReference type="Proteomes" id="UP001152759"/>
    </source>
</evidence>
<keyword evidence="12" id="KW-1185">Reference proteome</keyword>
<dbReference type="EMBL" id="OU963871">
    <property type="protein sequence ID" value="CAH0383136.1"/>
    <property type="molecule type" value="Genomic_DNA"/>
</dbReference>
<keyword evidence="5 9" id="KW-1133">Transmembrane helix</keyword>